<dbReference type="EMBL" id="LRBP01000012">
    <property type="protein sequence ID" value="OII74375.1"/>
    <property type="molecule type" value="Genomic_DNA"/>
</dbReference>
<accession>A0A1J4MK28</accession>
<evidence type="ECO:0000313" key="3">
    <source>
        <dbReference type="Proteomes" id="UP000186176"/>
    </source>
</evidence>
<feature type="compositionally biased region" description="Polar residues" evidence="1">
    <location>
        <begin position="168"/>
        <end position="181"/>
    </location>
</feature>
<dbReference type="SUPFAM" id="SSF50978">
    <property type="entry name" value="WD40 repeat-like"/>
    <property type="match status" value="1"/>
</dbReference>
<dbReference type="InterPro" id="IPR036322">
    <property type="entry name" value="WD40_repeat_dom_sf"/>
</dbReference>
<proteinExistence type="predicted"/>
<dbReference type="AlphaFoldDB" id="A0A1J4MK28"/>
<dbReference type="RefSeq" id="XP_028875568.1">
    <property type="nucleotide sequence ID" value="XM_029018231.1"/>
</dbReference>
<feature type="region of interest" description="Disordered" evidence="1">
    <location>
        <begin position="168"/>
        <end position="200"/>
    </location>
</feature>
<name>A0A1J4MK28_9CRYT</name>
<protein>
    <recommendedName>
        <fullName evidence="4">Anaphase-promoting complex subunit 4 WD40 domain-containing protein</fullName>
    </recommendedName>
</protein>
<evidence type="ECO:0008006" key="4">
    <source>
        <dbReference type="Google" id="ProtNLM"/>
    </source>
</evidence>
<gene>
    <name evidence="2" type="ORF">cubi_01219</name>
</gene>
<reference evidence="2 3" key="1">
    <citation type="submission" date="2016-10" db="EMBL/GenBank/DDBJ databases">
        <title>Reductive evolution of mitochondrial metabolism and differential evolution of invasion-related proteins in Cryptosporidium.</title>
        <authorList>
            <person name="Liu S."/>
            <person name="Roellig D.M."/>
            <person name="Guo Y."/>
            <person name="Li N."/>
            <person name="Frace M.A."/>
            <person name="Tang K."/>
            <person name="Zhang L."/>
            <person name="Feng Y."/>
            <person name="Xiao L."/>
        </authorList>
    </citation>
    <scope>NUCLEOTIDE SEQUENCE [LARGE SCALE GENOMIC DNA]</scope>
    <source>
        <strain evidence="2">39726</strain>
    </source>
</reference>
<dbReference type="Gene3D" id="2.130.10.10">
    <property type="entry name" value="YVTN repeat-like/Quinoprotein amine dehydrogenase"/>
    <property type="match status" value="1"/>
</dbReference>
<sequence length="895" mass="102765">MPCVHYRKENVRSGLIHPNGKIIALLVSSSIYTIELYRIDDPNKPIKLLWSYQIKDKPSCLDWCNNSRSICIGDTKGSVTIIDINGQVNSYNNLHSQFNEIKEMSNFVLREELSNLRKEGIFLRKLRELIIIEPYSLNIRNNRASEGHGLDEFLNELILDQEGENALSDSPVDNFSNQVENSKSKSETLPEDTQNLSKNNHKEAPRLLPEYLTPEEDVCLILTIDSKNNMICSIGGHTPVWVYNLHEFGQGKDRVLKDINVCKNYIFLTYFPENGTNEKREDLLIEMIDMKQFFDSFGLIFNTFGFLQYMRQLLNYLKSVFQQILSVWITGIKPFRQFLGNDKTIKKSNFSIFLLSIISGAPVNMFQTSNSSPFELSITIDQLVMIGQNINDSMVYIENTISQTVEPAIQQIFIIWSIIQKTEIIEDQETSKVRTQIQLLKEFNKCLIYETEQVKPIVHTFLHLLSIAKTYREDIKKISSDHLSPPKIISSVNSNIIASTFNISSDSYYILKDFIERKRLFIDENLKKMDDESQTNHFFNEIEFRKIDKLLNEDAEGCSISCIFNLSSNIEELYKLAVKKVSKNYICSFSSLKVKLDPEYFSTNNISNCTQVSMDDFKNIIIKIIHPIQTKGSKYVISKICIKDDEFSNPISSFVSKNILQDSIYSSNDGRIQIEYCSKAFSPSINKVSVSCAILCLPIHLQNFKISSVVWTQTNELLMLLCNGLKSSLLFGFNLDLIKFQHLSPEKSDAFEDFSKNNNLAQNSLRLSFSILNSKAGQDCSKLSVHSCPNITNLSNIFHYTQDISRIHRPQKFRNLSMNISGTKESSFSTEFNESQKESCLNTEILDFHSQFKQVSLLIVNKMTLYFLLNLIDTFQKYFIISDNNAGRIAVGYLE</sequence>
<evidence type="ECO:0000313" key="2">
    <source>
        <dbReference type="EMBL" id="OII74375.1"/>
    </source>
</evidence>
<evidence type="ECO:0000256" key="1">
    <source>
        <dbReference type="SAM" id="MobiDB-lite"/>
    </source>
</evidence>
<dbReference type="InterPro" id="IPR015943">
    <property type="entry name" value="WD40/YVTN_repeat-like_dom_sf"/>
</dbReference>
<comment type="caution">
    <text evidence="2">The sequence shown here is derived from an EMBL/GenBank/DDBJ whole genome shotgun (WGS) entry which is preliminary data.</text>
</comment>
<keyword evidence="3" id="KW-1185">Reference proteome</keyword>
<organism evidence="2 3">
    <name type="scientific">Cryptosporidium ubiquitum</name>
    <dbReference type="NCBI Taxonomy" id="857276"/>
    <lineage>
        <taxon>Eukaryota</taxon>
        <taxon>Sar</taxon>
        <taxon>Alveolata</taxon>
        <taxon>Apicomplexa</taxon>
        <taxon>Conoidasida</taxon>
        <taxon>Coccidia</taxon>
        <taxon>Eucoccidiorida</taxon>
        <taxon>Eimeriorina</taxon>
        <taxon>Cryptosporidiidae</taxon>
        <taxon>Cryptosporidium</taxon>
    </lineage>
</organism>
<dbReference type="VEuPathDB" id="CryptoDB:cubi_01219"/>
<dbReference type="OrthoDB" id="340237at2759"/>
<dbReference type="Proteomes" id="UP000186176">
    <property type="component" value="Unassembled WGS sequence"/>
</dbReference>
<dbReference type="GeneID" id="39978010"/>